<keyword evidence="1" id="KW-0472">Membrane</keyword>
<evidence type="ECO:0000256" key="1">
    <source>
        <dbReference type="SAM" id="Phobius"/>
    </source>
</evidence>
<dbReference type="AlphaFoldDB" id="A0A8H5FVN7"/>
<proteinExistence type="predicted"/>
<gene>
    <name evidence="2" type="ORF">D9757_013535</name>
</gene>
<feature type="transmembrane region" description="Helical" evidence="1">
    <location>
        <begin position="186"/>
        <end position="208"/>
    </location>
</feature>
<sequence>MAQGFIELSSFSADVILAVLISRVPEQASYDLCMSTVLFRATSCQTMLLVLHLILMLRVFALYNQSLSVGAFLSALIVTGFVGSTGGVIHGFLHANIEFEGRCVPRFSKGRRENPMVILAVVRSAHSPRIDLETHCDRSSSIKRASPFQPQLFSVLNADALKVFAGIFVGLVAIGVFIYTKGLGTQPALFVFPLLITFISVSGTRTILNLQTLSAFPYEATTSSRKEMELTTVGDMTDWDAPWDTSTFVNVD</sequence>
<comment type="caution">
    <text evidence="2">The sequence shown here is derived from an EMBL/GenBank/DDBJ whole genome shotgun (WGS) entry which is preliminary data.</text>
</comment>
<reference evidence="2 3" key="1">
    <citation type="journal article" date="2020" name="ISME J.">
        <title>Uncovering the hidden diversity of litter-decomposition mechanisms in mushroom-forming fungi.</title>
        <authorList>
            <person name="Floudas D."/>
            <person name="Bentzer J."/>
            <person name="Ahren D."/>
            <person name="Johansson T."/>
            <person name="Persson P."/>
            <person name="Tunlid A."/>
        </authorList>
    </citation>
    <scope>NUCLEOTIDE SEQUENCE [LARGE SCALE GENOMIC DNA]</scope>
    <source>
        <strain evidence="2 3">CBS 406.79</strain>
    </source>
</reference>
<dbReference type="OrthoDB" id="3020506at2759"/>
<evidence type="ECO:0000313" key="2">
    <source>
        <dbReference type="EMBL" id="KAF5350831.1"/>
    </source>
</evidence>
<dbReference type="Proteomes" id="UP000518752">
    <property type="component" value="Unassembled WGS sequence"/>
</dbReference>
<feature type="transmembrane region" description="Helical" evidence="1">
    <location>
        <begin position="37"/>
        <end position="63"/>
    </location>
</feature>
<feature type="transmembrane region" description="Helical" evidence="1">
    <location>
        <begin position="160"/>
        <end position="180"/>
    </location>
</feature>
<keyword evidence="3" id="KW-1185">Reference proteome</keyword>
<keyword evidence="1" id="KW-1133">Transmembrane helix</keyword>
<organism evidence="2 3">
    <name type="scientific">Collybiopsis confluens</name>
    <dbReference type="NCBI Taxonomy" id="2823264"/>
    <lineage>
        <taxon>Eukaryota</taxon>
        <taxon>Fungi</taxon>
        <taxon>Dikarya</taxon>
        <taxon>Basidiomycota</taxon>
        <taxon>Agaricomycotina</taxon>
        <taxon>Agaricomycetes</taxon>
        <taxon>Agaricomycetidae</taxon>
        <taxon>Agaricales</taxon>
        <taxon>Marasmiineae</taxon>
        <taxon>Omphalotaceae</taxon>
        <taxon>Collybiopsis</taxon>
    </lineage>
</organism>
<protein>
    <submittedName>
        <fullName evidence="2">Uncharacterized protein</fullName>
    </submittedName>
</protein>
<dbReference type="EMBL" id="JAACJN010000292">
    <property type="protein sequence ID" value="KAF5350831.1"/>
    <property type="molecule type" value="Genomic_DNA"/>
</dbReference>
<name>A0A8H5FVN7_9AGAR</name>
<accession>A0A8H5FVN7</accession>
<feature type="transmembrane region" description="Helical" evidence="1">
    <location>
        <begin position="69"/>
        <end position="93"/>
    </location>
</feature>
<keyword evidence="1" id="KW-0812">Transmembrane</keyword>
<evidence type="ECO:0000313" key="3">
    <source>
        <dbReference type="Proteomes" id="UP000518752"/>
    </source>
</evidence>